<dbReference type="InterPro" id="IPR018392">
    <property type="entry name" value="LysM"/>
</dbReference>
<accession>A0A0A7NNK8</accession>
<reference evidence="3 4" key="2">
    <citation type="journal article" date="2015" name="Biotechnol. Biofuels">
        <title>Bacteriophage application restores ethanol fermentation characteristics disrupted by Lactobacillus fermentum.</title>
        <authorList>
            <person name="Liu M."/>
            <person name="Bischoff K.M."/>
            <person name="Gill J.J."/>
            <person name="Mire-Criscione M.D."/>
            <person name="Berry J.D."/>
            <person name="Young R."/>
            <person name="Summer E.J."/>
        </authorList>
    </citation>
    <scope>NUCLEOTIDE SEQUENCE [LARGE SCALE GENOMIC DNA]</scope>
</reference>
<name>A0A0A7NNK8_9CAUD</name>
<dbReference type="Gene3D" id="3.10.350.10">
    <property type="entry name" value="LysM domain"/>
    <property type="match status" value="1"/>
</dbReference>
<proteinExistence type="predicted"/>
<dbReference type="Proteomes" id="UP000030922">
    <property type="component" value="Segment"/>
</dbReference>
<feature type="compositionally biased region" description="Polar residues" evidence="1">
    <location>
        <begin position="8"/>
        <end position="23"/>
    </location>
</feature>
<dbReference type="KEGG" id="vg:26793833"/>
<dbReference type="RefSeq" id="YP_009222283.1">
    <property type="nucleotide sequence ID" value="NC_029058.1"/>
</dbReference>
<dbReference type="OrthoDB" id="10291at10239"/>
<feature type="region of interest" description="Disordered" evidence="1">
    <location>
        <begin position="1"/>
        <end position="23"/>
    </location>
</feature>
<dbReference type="Pfam" id="PF01476">
    <property type="entry name" value="LysM"/>
    <property type="match status" value="1"/>
</dbReference>
<reference evidence="4" key="1">
    <citation type="submission" date="2014-10" db="EMBL/GenBank/DDBJ databases">
        <title>Characterization of Lactobacillus fermentum phage vB_S_LfeInf.</title>
        <authorList>
            <person name="Liu M."/>
            <person name="Gill J.J."/>
            <person name="Berry J."/>
            <person name="Young R.III."/>
            <person name="Summer E.J."/>
        </authorList>
    </citation>
    <scope>NUCLEOTIDE SEQUENCE [LARGE SCALE GENOMIC DNA]</scope>
</reference>
<dbReference type="GeneID" id="26793833"/>
<keyword evidence="4" id="KW-1185">Reference proteome</keyword>
<dbReference type="EMBL" id="KP054477">
    <property type="protein sequence ID" value="AIZ94671.1"/>
    <property type="molecule type" value="Genomic_DNA"/>
</dbReference>
<dbReference type="InterPro" id="IPR036779">
    <property type="entry name" value="LysM_dom_sf"/>
</dbReference>
<evidence type="ECO:0000313" key="4">
    <source>
        <dbReference type="Proteomes" id="UP000030922"/>
    </source>
</evidence>
<evidence type="ECO:0000313" key="3">
    <source>
        <dbReference type="EMBL" id="AIZ94671.1"/>
    </source>
</evidence>
<protein>
    <submittedName>
        <fullName evidence="3">Peptidoglycan-binding protein LysM</fullName>
    </submittedName>
</protein>
<evidence type="ECO:0000256" key="1">
    <source>
        <dbReference type="SAM" id="MobiDB-lite"/>
    </source>
</evidence>
<dbReference type="CDD" id="cd00118">
    <property type="entry name" value="LysM"/>
    <property type="match status" value="1"/>
</dbReference>
<dbReference type="PROSITE" id="PS51782">
    <property type="entry name" value="LYSM"/>
    <property type="match status" value="1"/>
</dbReference>
<feature type="compositionally biased region" description="Low complexity" evidence="1">
    <location>
        <begin position="87"/>
        <end position="119"/>
    </location>
</feature>
<dbReference type="SMART" id="SM00257">
    <property type="entry name" value="LysM"/>
    <property type="match status" value="1"/>
</dbReference>
<feature type="domain" description="LysM" evidence="2">
    <location>
        <begin position="24"/>
        <end position="68"/>
    </location>
</feature>
<sequence>MLGVTALGVTSNSDEADASTRNGNIVTVQSGDTLSEISTTYNTSVDQLVKDNNITNEDFIQVGQQLNLTGSVNQQPVSHQPVIQPQTNQQPVNQQPVSQPQTNQQPVDNTNSNNQSSSEQEAKEWIAQHESSGSYTAQNGQYVGRYQLSSSYLNGDYSPANQEQVADQYVASRYGSWSAAKNFWLSHNYY</sequence>
<organism evidence="3 4">
    <name type="scientific">Lactobacillus phage LfeInf</name>
    <dbReference type="NCBI Taxonomy" id="1567484"/>
    <lineage>
        <taxon>Viruses</taxon>
        <taxon>Duplodnaviria</taxon>
        <taxon>Heunggongvirae</taxon>
        <taxon>Uroviricota</taxon>
        <taxon>Caudoviricetes</taxon>
        <taxon>Herelleviridae</taxon>
        <taxon>Hopescreekvirus</taxon>
        <taxon>Hopescreekvirus LfeInf</taxon>
    </lineage>
</organism>
<evidence type="ECO:0000259" key="2">
    <source>
        <dbReference type="PROSITE" id="PS51782"/>
    </source>
</evidence>
<dbReference type="SUPFAM" id="SSF54106">
    <property type="entry name" value="LysM domain"/>
    <property type="match status" value="1"/>
</dbReference>
<feature type="region of interest" description="Disordered" evidence="1">
    <location>
        <begin position="87"/>
        <end position="124"/>
    </location>
</feature>
<gene>
    <name evidence="3" type="ORF">LfeInf_045</name>
</gene>